<dbReference type="Gene3D" id="3.10.450.50">
    <property type="match status" value="1"/>
</dbReference>
<dbReference type="VEuPathDB" id="FungiDB:NECHADRAFT_89298"/>
<reference evidence="2 3" key="1">
    <citation type="journal article" date="2009" name="PLoS Genet.">
        <title>The genome of Nectria haematococca: contribution of supernumerary chromosomes to gene expansion.</title>
        <authorList>
            <person name="Coleman J.J."/>
            <person name="Rounsley S.D."/>
            <person name="Rodriguez-Carres M."/>
            <person name="Kuo A."/>
            <person name="Wasmann C.C."/>
            <person name="Grimwood J."/>
            <person name="Schmutz J."/>
            <person name="Taga M."/>
            <person name="White G.J."/>
            <person name="Zhou S."/>
            <person name="Schwartz D.C."/>
            <person name="Freitag M."/>
            <person name="Ma L.J."/>
            <person name="Danchin E.G."/>
            <person name="Henrissat B."/>
            <person name="Coutinho P.M."/>
            <person name="Nelson D.R."/>
            <person name="Straney D."/>
            <person name="Napoli C.A."/>
            <person name="Barker B.M."/>
            <person name="Gribskov M."/>
            <person name="Rep M."/>
            <person name="Kroken S."/>
            <person name="Molnar I."/>
            <person name="Rensing C."/>
            <person name="Kennell J.C."/>
            <person name="Zamora J."/>
            <person name="Farman M.L."/>
            <person name="Selker E.U."/>
            <person name="Salamov A."/>
            <person name="Shapiro H."/>
            <person name="Pangilinan J."/>
            <person name="Lindquist E."/>
            <person name="Lamers C."/>
            <person name="Grigoriev I.V."/>
            <person name="Geiser D.M."/>
            <person name="Covert S.F."/>
            <person name="Temporini E."/>
            <person name="Vanetten H.D."/>
        </authorList>
    </citation>
    <scope>NUCLEOTIDE SEQUENCE [LARGE SCALE GENOMIC DNA]</scope>
    <source>
        <strain evidence="3">ATCC MYA-4622 / CBS 123669 / FGSC 9596 / NRRL 45880 / 77-13-4</strain>
    </source>
</reference>
<dbReference type="KEGG" id="nhe:NECHADRAFT_89298"/>
<proteinExistence type="predicted"/>
<name>C7ZQS5_FUSV7</name>
<protein>
    <recommendedName>
        <fullName evidence="1">SnoaL-like domain-containing protein</fullName>
    </recommendedName>
</protein>
<accession>C7ZQS5</accession>
<evidence type="ECO:0000259" key="1">
    <source>
        <dbReference type="Pfam" id="PF12680"/>
    </source>
</evidence>
<evidence type="ECO:0000313" key="2">
    <source>
        <dbReference type="EMBL" id="EEU33639.1"/>
    </source>
</evidence>
<dbReference type="EMBL" id="GG699009">
    <property type="protein sequence ID" value="EEU33639.1"/>
    <property type="molecule type" value="Genomic_DNA"/>
</dbReference>
<dbReference type="RefSeq" id="XP_003039352.1">
    <property type="nucleotide sequence ID" value="XM_003039306.1"/>
</dbReference>
<feature type="domain" description="SnoaL-like" evidence="1">
    <location>
        <begin position="21"/>
        <end position="96"/>
    </location>
</feature>
<dbReference type="InterPro" id="IPR032710">
    <property type="entry name" value="NTF2-like_dom_sf"/>
</dbReference>
<dbReference type="SUPFAM" id="SSF54427">
    <property type="entry name" value="NTF2-like"/>
    <property type="match status" value="1"/>
</dbReference>
<dbReference type="HOGENOM" id="CLU_1300024_0_0_1"/>
<dbReference type="Pfam" id="PF12680">
    <property type="entry name" value="SnoaL_2"/>
    <property type="match status" value="1"/>
</dbReference>
<dbReference type="AlphaFoldDB" id="C7ZQS5"/>
<dbReference type="GeneID" id="9666872"/>
<evidence type="ECO:0000313" key="3">
    <source>
        <dbReference type="Proteomes" id="UP000005206"/>
    </source>
</evidence>
<sequence length="212" mass="23656">MSVVQNRAHLESELVSFIEAYELANNSHDISRVMPFIAEDATYWFSDGSYRGIAEIRAAIEKTFSKIVDEVYKVRDLEWPVVTTEVAVCRYRFAWTGIVGGEARSGLGRAIEILTSLLLLHLDRKISGGIAYYWCHTEVIGRKFVFYVPTLLLPSMMFYGPGHTIDSLGDGTDAWCVLKVPARPTEVLAGVTSPYWVRSAVPVAVLYEPAST</sequence>
<gene>
    <name evidence="2" type="ORF">NECHADRAFT_89298</name>
</gene>
<dbReference type="Proteomes" id="UP000005206">
    <property type="component" value="Unassembled WGS sequence"/>
</dbReference>
<organism evidence="2 3">
    <name type="scientific">Fusarium vanettenii (strain ATCC MYA-4622 / CBS 123669 / FGSC 9596 / NRRL 45880 / 77-13-4)</name>
    <name type="common">Fusarium solani subsp. pisi</name>
    <dbReference type="NCBI Taxonomy" id="660122"/>
    <lineage>
        <taxon>Eukaryota</taxon>
        <taxon>Fungi</taxon>
        <taxon>Dikarya</taxon>
        <taxon>Ascomycota</taxon>
        <taxon>Pezizomycotina</taxon>
        <taxon>Sordariomycetes</taxon>
        <taxon>Hypocreomycetidae</taxon>
        <taxon>Hypocreales</taxon>
        <taxon>Nectriaceae</taxon>
        <taxon>Fusarium</taxon>
        <taxon>Fusarium solani species complex</taxon>
        <taxon>Fusarium vanettenii</taxon>
    </lineage>
</organism>
<keyword evidence="3" id="KW-1185">Reference proteome</keyword>
<dbReference type="InParanoid" id="C7ZQS5"/>
<dbReference type="InterPro" id="IPR037401">
    <property type="entry name" value="SnoaL-like"/>
</dbReference>
<dbReference type="OrthoDB" id="5335440at2759"/>